<dbReference type="PROSITE" id="PS50850">
    <property type="entry name" value="MFS"/>
    <property type="match status" value="1"/>
</dbReference>
<comment type="catalytic activity">
    <reaction evidence="15">
        <text>2 nitrate(out) + H(+)(out) = 2 nitrate(in) + H(+)(in)</text>
        <dbReference type="Rhea" id="RHEA:71539"/>
        <dbReference type="ChEBI" id="CHEBI:15378"/>
        <dbReference type="ChEBI" id="CHEBI:17632"/>
    </reaction>
    <physiologicalReaction direction="left-to-right" evidence="15">
        <dbReference type="Rhea" id="RHEA:71540"/>
    </physiologicalReaction>
</comment>
<evidence type="ECO:0000256" key="4">
    <source>
        <dbReference type="ARBA" id="ARBA00004656"/>
    </source>
</evidence>
<dbReference type="FunFam" id="1.20.1250.20:FF:000003">
    <property type="entry name" value="Solute carrier family 17 member 3"/>
    <property type="match status" value="1"/>
</dbReference>
<comment type="catalytic activity">
    <reaction evidence="19">
        <text>L-glutamate(out) = L-glutamate(in)</text>
        <dbReference type="Rhea" id="RHEA:66336"/>
        <dbReference type="ChEBI" id="CHEBI:29985"/>
    </reaction>
    <physiologicalReaction direction="left-to-right" evidence="19">
        <dbReference type="Rhea" id="RHEA:66337"/>
    </physiologicalReaction>
</comment>
<evidence type="ECO:0000256" key="24">
    <source>
        <dbReference type="ARBA" id="ARBA00081195"/>
    </source>
</evidence>
<dbReference type="SUPFAM" id="SSF103473">
    <property type="entry name" value="MFS general substrate transporter"/>
    <property type="match status" value="1"/>
</dbReference>
<keyword evidence="9 26" id="KW-1133">Transmembrane helix</keyword>
<feature type="transmembrane region" description="Helical" evidence="26">
    <location>
        <begin position="403"/>
        <end position="421"/>
    </location>
</feature>
<feature type="transmembrane region" description="Helical" evidence="26">
    <location>
        <begin position="270"/>
        <end position="289"/>
    </location>
</feature>
<evidence type="ECO:0000256" key="10">
    <source>
        <dbReference type="ARBA" id="ARBA00023018"/>
    </source>
</evidence>
<gene>
    <name evidence="28" type="ORF">LARSCL_LOCUS11483</name>
</gene>
<evidence type="ECO:0000256" key="26">
    <source>
        <dbReference type="SAM" id="Phobius"/>
    </source>
</evidence>
<evidence type="ECO:0000256" key="9">
    <source>
        <dbReference type="ARBA" id="ARBA00022989"/>
    </source>
</evidence>
<dbReference type="GO" id="GO:0015293">
    <property type="term" value="F:symporter activity"/>
    <property type="evidence" value="ECO:0007669"/>
    <property type="project" value="UniProtKB-KW"/>
</dbReference>
<feature type="transmembrane region" description="Helical" evidence="26">
    <location>
        <begin position="27"/>
        <end position="55"/>
    </location>
</feature>
<dbReference type="AlphaFoldDB" id="A0AAV2ABG3"/>
<dbReference type="InterPro" id="IPR036259">
    <property type="entry name" value="MFS_trans_sf"/>
</dbReference>
<dbReference type="GO" id="GO:0030672">
    <property type="term" value="C:synaptic vesicle membrane"/>
    <property type="evidence" value="ECO:0007669"/>
    <property type="project" value="UniProtKB-SubCell"/>
</dbReference>
<evidence type="ECO:0000256" key="15">
    <source>
        <dbReference type="ARBA" id="ARBA00050101"/>
    </source>
</evidence>
<feature type="transmembrane region" description="Helical" evidence="26">
    <location>
        <begin position="102"/>
        <end position="121"/>
    </location>
</feature>
<dbReference type="PANTHER" id="PTHR11662">
    <property type="entry name" value="SOLUTE CARRIER FAMILY 17"/>
    <property type="match status" value="1"/>
</dbReference>
<accession>A0AAV2ABG3</accession>
<comment type="catalytic activity">
    <reaction evidence="20">
        <text>D-glucuronate(out) + H(+)(out) = D-glucuronate(in) + H(+)(in)</text>
        <dbReference type="Rhea" id="RHEA:72591"/>
        <dbReference type="ChEBI" id="CHEBI:15378"/>
        <dbReference type="ChEBI" id="CHEBI:58720"/>
    </reaction>
    <physiologicalReaction direction="left-to-right" evidence="20">
        <dbReference type="Rhea" id="RHEA:72592"/>
    </physiologicalReaction>
</comment>
<sequence length="456" mass="50558">MSPEQKVNLEMQFLRSGHLPCQLPKRFIVVILGFLGMFNVYAMRMNLSVAIVAMVNTNSSLPENNTLLYTECPAEDRREEAITESESKAPRYNWDSVTQNHIIGAFFYGYFITVIIGGYLAEKFGAHKLFGAGIFMTSILTLLTPITVQWGLIPFIILRVLEGLCEGVTFPSMASVESRWAPKMERSRMHSIIFSGTLIGNVVSFSVSGWLCSIDLLGGWPSAFYVFGVIGCAWYLFWCVFVYESPFKHPSITSDEFMLYKDSTKISKKAGLYSSLPSLAICIGSWISSYIADGLRRKGVMNITNIRKIFTSISGYAISLCLIIITFCGCRTWLVVSIYTFGMFVNGFKFSGYQLSSVDMSPTYSGILYGIANGFGAIFGIVAPLMIGAFTKSGATISNWSKVFYVVAVFSAVTTTIFALLSSAEVQPWGKPDCEQESKGTEIVEQKKNFKSQINP</sequence>
<evidence type="ECO:0000256" key="3">
    <source>
        <dbReference type="ARBA" id="ARBA00004638"/>
    </source>
</evidence>
<comment type="function">
    <text evidence="21">Receptor for CM101, a polysaccharide produced by group B Streptococcus with antipathoangiogenic properties.</text>
</comment>
<comment type="catalytic activity">
    <reaction evidence="16">
        <text>L-aspartate(out) = L-aspartate(in)</text>
        <dbReference type="Rhea" id="RHEA:66332"/>
        <dbReference type="ChEBI" id="CHEBI:29991"/>
    </reaction>
    <physiologicalReaction direction="left-to-right" evidence="16">
        <dbReference type="Rhea" id="RHEA:66333"/>
    </physiologicalReaction>
</comment>
<evidence type="ECO:0000256" key="20">
    <source>
        <dbReference type="ARBA" id="ARBA00051612"/>
    </source>
</evidence>
<dbReference type="Gene3D" id="1.20.1250.20">
    <property type="entry name" value="MFS general substrate transporter like domains"/>
    <property type="match status" value="2"/>
</dbReference>
<comment type="caution">
    <text evidence="28">The sequence shown here is derived from an EMBL/GenBank/DDBJ whole genome shotgun (WGS) entry which is preliminary data.</text>
</comment>
<feature type="transmembrane region" description="Helical" evidence="26">
    <location>
        <begin position="128"/>
        <end position="146"/>
    </location>
</feature>
<dbReference type="Pfam" id="PF07690">
    <property type="entry name" value="MFS_1"/>
    <property type="match status" value="1"/>
</dbReference>
<feature type="transmembrane region" description="Helical" evidence="26">
    <location>
        <begin position="309"/>
        <end position="327"/>
    </location>
</feature>
<evidence type="ECO:0000256" key="23">
    <source>
        <dbReference type="ARBA" id="ARBA00080244"/>
    </source>
</evidence>
<dbReference type="FunFam" id="1.20.1250.20:FF:000067">
    <property type="entry name" value="sialin isoform X2"/>
    <property type="match status" value="1"/>
</dbReference>
<feature type="transmembrane region" description="Helical" evidence="26">
    <location>
        <begin position="223"/>
        <end position="243"/>
    </location>
</feature>
<proteinExistence type="predicted"/>
<organism evidence="28 29">
    <name type="scientific">Larinioides sclopetarius</name>
    <dbReference type="NCBI Taxonomy" id="280406"/>
    <lineage>
        <taxon>Eukaryota</taxon>
        <taxon>Metazoa</taxon>
        <taxon>Ecdysozoa</taxon>
        <taxon>Arthropoda</taxon>
        <taxon>Chelicerata</taxon>
        <taxon>Arachnida</taxon>
        <taxon>Araneae</taxon>
        <taxon>Araneomorphae</taxon>
        <taxon>Entelegynae</taxon>
        <taxon>Araneoidea</taxon>
        <taxon>Araneidae</taxon>
        <taxon>Larinioides</taxon>
    </lineage>
</organism>
<dbReference type="GO" id="GO:0016323">
    <property type="term" value="C:basolateral plasma membrane"/>
    <property type="evidence" value="ECO:0007669"/>
    <property type="project" value="UniProtKB-SubCell"/>
</dbReference>
<feature type="domain" description="Major facilitator superfamily (MFS) profile" evidence="27">
    <location>
        <begin position="25"/>
        <end position="456"/>
    </location>
</feature>
<evidence type="ECO:0000256" key="13">
    <source>
        <dbReference type="ARBA" id="ARBA00023228"/>
    </source>
</evidence>
<protein>
    <recommendedName>
        <fullName evidence="22">Sialin</fullName>
    </recommendedName>
    <alternativeName>
        <fullName evidence="25">H(+)/nitrate cotransporter</fullName>
    </alternativeName>
    <alternativeName>
        <fullName evidence="23">H(+)/sialic acid cotransporter</fullName>
    </alternativeName>
    <alternativeName>
        <fullName evidence="24">Vesicular excitatory amino acid transporter</fullName>
    </alternativeName>
</protein>
<evidence type="ECO:0000256" key="7">
    <source>
        <dbReference type="ARBA" id="ARBA00022692"/>
    </source>
</evidence>
<comment type="catalytic activity">
    <reaction evidence="17">
        <text>N-acetylneuraminate(in) + H(+)(in) = N-acetylneuraminate(out) + H(+)(out)</text>
        <dbReference type="Rhea" id="RHEA:28987"/>
        <dbReference type="ChEBI" id="CHEBI:15378"/>
        <dbReference type="ChEBI" id="CHEBI:35418"/>
    </reaction>
    <physiologicalReaction direction="right-to-left" evidence="17">
        <dbReference type="Rhea" id="RHEA:28989"/>
    </physiologicalReaction>
</comment>
<evidence type="ECO:0000313" key="28">
    <source>
        <dbReference type="EMBL" id="CAL1281278.1"/>
    </source>
</evidence>
<feature type="transmembrane region" description="Helical" evidence="26">
    <location>
        <begin position="367"/>
        <end position="391"/>
    </location>
</feature>
<keyword evidence="14" id="KW-0968">Cytoplasmic vesicle</keyword>
<evidence type="ECO:0000256" key="18">
    <source>
        <dbReference type="ARBA" id="ARBA00051403"/>
    </source>
</evidence>
<evidence type="ECO:0000256" key="19">
    <source>
        <dbReference type="ARBA" id="ARBA00051447"/>
    </source>
</evidence>
<dbReference type="CDD" id="cd17318">
    <property type="entry name" value="MFS_SLC17"/>
    <property type="match status" value="1"/>
</dbReference>
<evidence type="ECO:0000256" key="5">
    <source>
        <dbReference type="ARBA" id="ARBA00022448"/>
    </source>
</evidence>
<feature type="transmembrane region" description="Helical" evidence="26">
    <location>
        <begin position="191"/>
        <end position="211"/>
    </location>
</feature>
<dbReference type="PANTHER" id="PTHR11662:SF399">
    <property type="entry name" value="FI19708P1-RELATED"/>
    <property type="match status" value="1"/>
</dbReference>
<evidence type="ECO:0000313" key="29">
    <source>
        <dbReference type="Proteomes" id="UP001497382"/>
    </source>
</evidence>
<name>A0AAV2ABG3_9ARAC</name>
<evidence type="ECO:0000256" key="2">
    <source>
        <dbReference type="ARBA" id="ARBA00004554"/>
    </source>
</evidence>
<keyword evidence="13" id="KW-0458">Lysosome</keyword>
<evidence type="ECO:0000256" key="8">
    <source>
        <dbReference type="ARBA" id="ARBA00022847"/>
    </source>
</evidence>
<evidence type="ECO:0000256" key="6">
    <source>
        <dbReference type="ARBA" id="ARBA00022475"/>
    </source>
</evidence>
<keyword evidence="10" id="KW-0770">Synapse</keyword>
<keyword evidence="12" id="KW-0325">Glycoprotein</keyword>
<evidence type="ECO:0000256" key="16">
    <source>
        <dbReference type="ARBA" id="ARBA00050554"/>
    </source>
</evidence>
<evidence type="ECO:0000256" key="21">
    <source>
        <dbReference type="ARBA" id="ARBA00056891"/>
    </source>
</evidence>
<dbReference type="InterPro" id="IPR050382">
    <property type="entry name" value="MFS_Na/Anion_cotransporter"/>
</dbReference>
<evidence type="ECO:0000256" key="1">
    <source>
        <dbReference type="ARBA" id="ARBA00004432"/>
    </source>
</evidence>
<dbReference type="GO" id="GO:0046942">
    <property type="term" value="P:carboxylic acid transport"/>
    <property type="evidence" value="ECO:0007669"/>
    <property type="project" value="UniProtKB-ARBA"/>
</dbReference>
<evidence type="ECO:0000259" key="27">
    <source>
        <dbReference type="PROSITE" id="PS50850"/>
    </source>
</evidence>
<comment type="subcellular location">
    <subcellularLocation>
        <location evidence="2">Basolateral cell membrane</location>
        <topology evidence="2">Multi-pass membrane protein</topology>
    </subcellularLocation>
    <subcellularLocation>
        <location evidence="3">Cytoplasmic vesicle</location>
        <location evidence="3">Secretory vesicle membrane</location>
        <topology evidence="3">Multi-pass membrane protein</topology>
    </subcellularLocation>
    <subcellularLocation>
        <location evidence="1">Cytoplasmic vesicle</location>
        <location evidence="1">Secretory vesicle</location>
        <location evidence="1">Synaptic vesicle membrane</location>
    </subcellularLocation>
    <subcellularLocation>
        <location evidence="4">Lysosome membrane</location>
    </subcellularLocation>
</comment>
<reference evidence="28 29" key="1">
    <citation type="submission" date="2024-04" db="EMBL/GenBank/DDBJ databases">
        <authorList>
            <person name="Rising A."/>
            <person name="Reimegard J."/>
            <person name="Sonavane S."/>
            <person name="Akerstrom W."/>
            <person name="Nylinder S."/>
            <person name="Hedman E."/>
            <person name="Kallberg Y."/>
        </authorList>
    </citation>
    <scope>NUCLEOTIDE SEQUENCE [LARGE SCALE GENOMIC DNA]</scope>
</reference>
<comment type="catalytic activity">
    <reaction evidence="18">
        <text>N-acetyl-L-aspartyl-L-glutamate(out) = N-acetyl-L-aspartyl-L-glutamate(in)</text>
        <dbReference type="Rhea" id="RHEA:72599"/>
        <dbReference type="ChEBI" id="CHEBI:76931"/>
    </reaction>
    <physiologicalReaction direction="left-to-right" evidence="18">
        <dbReference type="Rhea" id="RHEA:72600"/>
    </physiologicalReaction>
</comment>
<evidence type="ECO:0000256" key="17">
    <source>
        <dbReference type="ARBA" id="ARBA00050625"/>
    </source>
</evidence>
<dbReference type="Proteomes" id="UP001497382">
    <property type="component" value="Unassembled WGS sequence"/>
</dbReference>
<keyword evidence="7 26" id="KW-0812">Transmembrane</keyword>
<evidence type="ECO:0000256" key="22">
    <source>
        <dbReference type="ARBA" id="ARBA00069713"/>
    </source>
</evidence>
<keyword evidence="11 26" id="KW-0472">Membrane</keyword>
<evidence type="ECO:0000256" key="12">
    <source>
        <dbReference type="ARBA" id="ARBA00023180"/>
    </source>
</evidence>
<dbReference type="EMBL" id="CAXIEN010000141">
    <property type="protein sequence ID" value="CAL1281278.1"/>
    <property type="molecule type" value="Genomic_DNA"/>
</dbReference>
<evidence type="ECO:0000256" key="14">
    <source>
        <dbReference type="ARBA" id="ARBA00023329"/>
    </source>
</evidence>
<evidence type="ECO:0000256" key="11">
    <source>
        <dbReference type="ARBA" id="ARBA00023136"/>
    </source>
</evidence>
<evidence type="ECO:0000256" key="25">
    <source>
        <dbReference type="ARBA" id="ARBA00081925"/>
    </source>
</evidence>
<keyword evidence="8" id="KW-0769">Symport</keyword>
<dbReference type="InterPro" id="IPR020846">
    <property type="entry name" value="MFS_dom"/>
</dbReference>
<keyword evidence="6" id="KW-1003">Cell membrane</keyword>
<keyword evidence="5" id="KW-0813">Transport</keyword>
<dbReference type="InterPro" id="IPR011701">
    <property type="entry name" value="MFS"/>
</dbReference>
<dbReference type="GO" id="GO:0005765">
    <property type="term" value="C:lysosomal membrane"/>
    <property type="evidence" value="ECO:0007669"/>
    <property type="project" value="UniProtKB-SubCell"/>
</dbReference>
<keyword evidence="29" id="KW-1185">Reference proteome</keyword>